<dbReference type="RefSeq" id="WP_054403254.1">
    <property type="nucleotide sequence ID" value="NZ_LIUT01000001.1"/>
</dbReference>
<dbReference type="SUPFAM" id="SSF51735">
    <property type="entry name" value="NAD(P)-binding Rossmann-fold domains"/>
    <property type="match status" value="1"/>
</dbReference>
<name>A0A0M1P7C2_9BACL</name>
<dbReference type="EMBL" id="LIUT01000001">
    <property type="protein sequence ID" value="KOR90312.1"/>
    <property type="molecule type" value="Genomic_DNA"/>
</dbReference>
<dbReference type="Proteomes" id="UP000036932">
    <property type="component" value="Unassembled WGS sequence"/>
</dbReference>
<dbReference type="Gene3D" id="3.40.50.720">
    <property type="entry name" value="NAD(P)-binding Rossmann-like Domain"/>
    <property type="match status" value="1"/>
</dbReference>
<dbReference type="InterPro" id="IPR036291">
    <property type="entry name" value="NAD(P)-bd_dom_sf"/>
</dbReference>
<dbReference type="PATRIC" id="fig|1705565.3.peg.5066"/>
<accession>A0A0M1P7C2</accession>
<dbReference type="AlphaFoldDB" id="A0A0M1P7C2"/>
<organism evidence="1 2">
    <name type="scientific">Paenibacillus solani</name>
    <dbReference type="NCBI Taxonomy" id="1705565"/>
    <lineage>
        <taxon>Bacteria</taxon>
        <taxon>Bacillati</taxon>
        <taxon>Bacillota</taxon>
        <taxon>Bacilli</taxon>
        <taxon>Bacillales</taxon>
        <taxon>Paenibacillaceae</taxon>
        <taxon>Paenibacillus</taxon>
    </lineage>
</organism>
<dbReference type="OrthoDB" id="7922774at2"/>
<gene>
    <name evidence="1" type="ORF">AM231_15050</name>
</gene>
<dbReference type="NCBIfam" id="NF006168">
    <property type="entry name" value="PRK08309.1"/>
    <property type="match status" value="1"/>
</dbReference>
<comment type="caution">
    <text evidence="1">The sequence shown here is derived from an EMBL/GenBank/DDBJ whole genome shotgun (WGS) entry which is preliminary data.</text>
</comment>
<evidence type="ECO:0008006" key="3">
    <source>
        <dbReference type="Google" id="ProtNLM"/>
    </source>
</evidence>
<sequence length="180" mass="20554">MKHVLVIGGTGMLANTSIWLTHNGYKVSVVGRDRHKLNKLAEDNENIICISVDYNNEKQFRSEIHNSIAANGPYDAVVAWIHNEDEKIIDIVSHEISKVSNNEWSLFHVLGSSSNLQEIMKELGNIENCKYHQVQLGFVIENNISRWLTHDEISKGVIHAIKSNQKTYVVGRLTQWHMRP</sequence>
<protein>
    <recommendedName>
        <fullName evidence="3">Short-chain dehydrogenase</fullName>
    </recommendedName>
</protein>
<keyword evidence="2" id="KW-1185">Reference proteome</keyword>
<reference evidence="2" key="1">
    <citation type="submission" date="2015-08" db="EMBL/GenBank/DDBJ databases">
        <title>Genome sequencing project for genomic taxonomy and phylogenomics of Bacillus-like bacteria.</title>
        <authorList>
            <person name="Liu B."/>
            <person name="Wang J."/>
            <person name="Zhu Y."/>
            <person name="Liu G."/>
            <person name="Chen Q."/>
            <person name="Chen Z."/>
            <person name="Lan J."/>
            <person name="Che J."/>
            <person name="Ge C."/>
            <person name="Shi H."/>
            <person name="Pan Z."/>
            <person name="Liu X."/>
        </authorList>
    </citation>
    <scope>NUCLEOTIDE SEQUENCE [LARGE SCALE GENOMIC DNA]</scope>
    <source>
        <strain evidence="2">FJAT-22460</strain>
    </source>
</reference>
<proteinExistence type="predicted"/>
<evidence type="ECO:0000313" key="1">
    <source>
        <dbReference type="EMBL" id="KOR90312.1"/>
    </source>
</evidence>
<evidence type="ECO:0000313" key="2">
    <source>
        <dbReference type="Proteomes" id="UP000036932"/>
    </source>
</evidence>